<evidence type="ECO:0000256" key="2">
    <source>
        <dbReference type="PIRNR" id="PIRNR036893"/>
    </source>
</evidence>
<evidence type="ECO:0000313" key="5">
    <source>
        <dbReference type="EMBL" id="SPU55426.1"/>
    </source>
</evidence>
<feature type="lipid moiety-binding region" description="N-palmitoyl cysteine" evidence="3">
    <location>
        <position position="22"/>
    </location>
</feature>
<dbReference type="InterPro" id="IPR022271">
    <property type="entry name" value="Lipocalin_ApoD"/>
</dbReference>
<dbReference type="SUPFAM" id="SSF50814">
    <property type="entry name" value="Lipocalins"/>
    <property type="match status" value="1"/>
</dbReference>
<dbReference type="EMBL" id="UAQP01000014">
    <property type="protein sequence ID" value="SPU55426.1"/>
    <property type="molecule type" value="Genomic_DNA"/>
</dbReference>
<keyword evidence="2" id="KW-0472">Membrane</keyword>
<dbReference type="Pfam" id="PF08212">
    <property type="entry name" value="Lipocalin_2"/>
    <property type="match status" value="1"/>
</dbReference>
<evidence type="ECO:0000256" key="3">
    <source>
        <dbReference type="PIRSR" id="PIRSR036893-52"/>
    </source>
</evidence>
<dbReference type="CDD" id="cd19438">
    <property type="entry name" value="lipocalin_Blc-like"/>
    <property type="match status" value="1"/>
</dbReference>
<protein>
    <recommendedName>
        <fullName evidence="2">Outer membrane lipoprotein Blc</fullName>
    </recommendedName>
</protein>
<comment type="function">
    <text evidence="2">Involved in the storage or transport of lipids necessary for membrane maintenance under stressful conditions. Displays a binding preference for lysophospholipids.</text>
</comment>
<dbReference type="RefSeq" id="WP_112863353.1">
    <property type="nucleotide sequence ID" value="NZ_UAQP01000014.1"/>
</dbReference>
<dbReference type="PANTHER" id="PTHR10612">
    <property type="entry name" value="APOLIPOPROTEIN D"/>
    <property type="match status" value="1"/>
</dbReference>
<dbReference type="AlphaFoldDB" id="A0A2X1D9A0"/>
<dbReference type="Proteomes" id="UP000251186">
    <property type="component" value="Unassembled WGS sequence"/>
</dbReference>
<dbReference type="PANTHER" id="PTHR10612:SF34">
    <property type="entry name" value="APOLIPOPROTEIN D"/>
    <property type="match status" value="1"/>
</dbReference>
<dbReference type="InterPro" id="IPR022272">
    <property type="entry name" value="Lipocalin_CS"/>
</dbReference>
<evidence type="ECO:0000313" key="6">
    <source>
        <dbReference type="Proteomes" id="UP000251186"/>
    </source>
</evidence>
<dbReference type="PIRSF" id="PIRSF036893">
    <property type="entry name" value="Lipocalin_ApoD"/>
    <property type="match status" value="1"/>
</dbReference>
<dbReference type="InterPro" id="IPR012674">
    <property type="entry name" value="Calycin"/>
</dbReference>
<dbReference type="InterPro" id="IPR000566">
    <property type="entry name" value="Lipocln_cytosolic_FA-bd_dom"/>
</dbReference>
<dbReference type="PROSITE" id="PS51257">
    <property type="entry name" value="PROKAR_LIPOPROTEIN"/>
    <property type="match status" value="1"/>
</dbReference>
<comment type="subcellular location">
    <subcellularLocation>
        <location evidence="2">Cell outer membrane</location>
    </subcellularLocation>
</comment>
<keyword evidence="2" id="KW-0732">Signal</keyword>
<keyword evidence="2 3" id="KW-0449">Lipoprotein</keyword>
<dbReference type="InterPro" id="IPR002446">
    <property type="entry name" value="Lipocalin_bac"/>
</dbReference>
<feature type="chain" id="PRO_5015802617" description="Outer membrane lipoprotein Blc" evidence="2">
    <location>
        <begin position="24"/>
        <end position="184"/>
    </location>
</feature>
<sequence length="184" mass="20036">MKIARIASIALIAGAALALGACATLQRGPVGNAAVPQPEKPVDLNRYAGLWYEIGRYENGFERGCEGVTAQYTVRDDGLVGVLNTCRQGAVDGPEKTSEGKAKIVEGSDNAKLKVSFFGPFYVGDYWVLDHADDYSWSIVGEPSGRYLWLLSRTAQPSAQTRETILNRTRALGYDLTLVRPTQH</sequence>
<evidence type="ECO:0000256" key="1">
    <source>
        <dbReference type="ARBA" id="ARBA00006889"/>
    </source>
</evidence>
<dbReference type="PROSITE" id="PS00213">
    <property type="entry name" value="LIPOCALIN"/>
    <property type="match status" value="1"/>
</dbReference>
<dbReference type="Gene3D" id="2.40.128.20">
    <property type="match status" value="1"/>
</dbReference>
<organism evidence="5 6">
    <name type="scientific">Brevundimonas vesicularis</name>
    <name type="common">Pseudomonas vesicularis</name>
    <dbReference type="NCBI Taxonomy" id="41276"/>
    <lineage>
        <taxon>Bacteria</taxon>
        <taxon>Pseudomonadati</taxon>
        <taxon>Pseudomonadota</taxon>
        <taxon>Alphaproteobacteria</taxon>
        <taxon>Caulobacterales</taxon>
        <taxon>Caulobacteraceae</taxon>
        <taxon>Brevundimonas</taxon>
    </lineage>
</organism>
<comment type="similarity">
    <text evidence="1 2">Belongs to the calycin superfamily. Lipocalin family.</text>
</comment>
<proteinExistence type="inferred from homology"/>
<dbReference type="GO" id="GO:0009279">
    <property type="term" value="C:cell outer membrane"/>
    <property type="evidence" value="ECO:0007669"/>
    <property type="project" value="UniProtKB-SubCell"/>
</dbReference>
<feature type="signal peptide" evidence="2">
    <location>
        <begin position="1"/>
        <end position="23"/>
    </location>
</feature>
<dbReference type="InterPro" id="IPR047202">
    <property type="entry name" value="Lipocalin_Blc-like_dom"/>
</dbReference>
<keyword evidence="3" id="KW-0564">Palmitate</keyword>
<keyword evidence="2" id="KW-0998">Cell outer membrane</keyword>
<dbReference type="GO" id="GO:0008289">
    <property type="term" value="F:lipid binding"/>
    <property type="evidence" value="ECO:0007669"/>
    <property type="project" value="UniProtKB-UniRule"/>
</dbReference>
<dbReference type="GO" id="GO:0006950">
    <property type="term" value="P:response to stress"/>
    <property type="evidence" value="ECO:0007669"/>
    <property type="project" value="UniProtKB-ARBA"/>
</dbReference>
<accession>A0A2X1D9A0</accession>
<reference evidence="5 6" key="1">
    <citation type="submission" date="2018-06" db="EMBL/GenBank/DDBJ databases">
        <authorList>
            <consortium name="Pathogen Informatics"/>
            <person name="Doyle S."/>
        </authorList>
    </citation>
    <scope>NUCLEOTIDE SEQUENCE [LARGE SCALE GENOMIC DNA]</scope>
    <source>
        <strain evidence="5 6">NCTC11166</strain>
    </source>
</reference>
<evidence type="ECO:0000259" key="4">
    <source>
        <dbReference type="Pfam" id="PF08212"/>
    </source>
</evidence>
<gene>
    <name evidence="5" type="primary">blc</name>
    <name evidence="5" type="ORF">NCTC11166_02823</name>
</gene>
<comment type="subunit">
    <text evidence="2">Homodimer.</text>
</comment>
<dbReference type="PRINTS" id="PR01171">
    <property type="entry name" value="BCTLIPOCALIN"/>
</dbReference>
<keyword evidence="2" id="KW-0446">Lipid-binding</keyword>
<name>A0A2X1D9A0_BREVE</name>
<feature type="domain" description="Lipocalin/cytosolic fatty-acid binding" evidence="4">
    <location>
        <begin position="42"/>
        <end position="182"/>
    </location>
</feature>
<feature type="lipid moiety-binding region" description="S-diacylglycerol cysteine" evidence="3">
    <location>
        <position position="22"/>
    </location>
</feature>